<name>A0A9N7MW11_STRHE</name>
<reference evidence="2" key="1">
    <citation type="submission" date="2019-12" db="EMBL/GenBank/DDBJ databases">
        <authorList>
            <person name="Scholes J."/>
        </authorList>
    </citation>
    <scope>NUCLEOTIDE SEQUENCE</scope>
</reference>
<evidence type="ECO:0000313" key="3">
    <source>
        <dbReference type="Proteomes" id="UP001153555"/>
    </source>
</evidence>
<dbReference type="EMBL" id="CACSLK010020742">
    <property type="protein sequence ID" value="CAA0820358.1"/>
    <property type="molecule type" value="Genomic_DNA"/>
</dbReference>
<dbReference type="PANTHER" id="PTHR34285:SF10">
    <property type="match status" value="1"/>
</dbReference>
<dbReference type="Proteomes" id="UP001153555">
    <property type="component" value="Unassembled WGS sequence"/>
</dbReference>
<protein>
    <submittedName>
        <fullName evidence="2">Uncharacterized protein</fullName>
    </submittedName>
</protein>
<gene>
    <name evidence="2" type="ORF">SHERM_18360</name>
</gene>
<dbReference type="OrthoDB" id="1926966at2759"/>
<dbReference type="PANTHER" id="PTHR34285">
    <property type="entry name" value="OS08G0510800 PROTEIN"/>
    <property type="match status" value="1"/>
</dbReference>
<evidence type="ECO:0000256" key="1">
    <source>
        <dbReference type="SAM" id="MobiDB-lite"/>
    </source>
</evidence>
<evidence type="ECO:0000313" key="2">
    <source>
        <dbReference type="EMBL" id="CAA0820358.1"/>
    </source>
</evidence>
<feature type="region of interest" description="Disordered" evidence="1">
    <location>
        <begin position="214"/>
        <end position="246"/>
    </location>
</feature>
<organism evidence="2 3">
    <name type="scientific">Striga hermonthica</name>
    <name type="common">Purple witchweed</name>
    <name type="synonym">Buchnera hermonthica</name>
    <dbReference type="NCBI Taxonomy" id="68872"/>
    <lineage>
        <taxon>Eukaryota</taxon>
        <taxon>Viridiplantae</taxon>
        <taxon>Streptophyta</taxon>
        <taxon>Embryophyta</taxon>
        <taxon>Tracheophyta</taxon>
        <taxon>Spermatophyta</taxon>
        <taxon>Magnoliopsida</taxon>
        <taxon>eudicotyledons</taxon>
        <taxon>Gunneridae</taxon>
        <taxon>Pentapetalae</taxon>
        <taxon>asterids</taxon>
        <taxon>lamiids</taxon>
        <taxon>Lamiales</taxon>
        <taxon>Orobanchaceae</taxon>
        <taxon>Buchnereae</taxon>
        <taxon>Striga</taxon>
    </lineage>
</organism>
<proteinExistence type="predicted"/>
<accession>A0A9N7MW11</accession>
<dbReference type="AlphaFoldDB" id="A0A9N7MW11"/>
<comment type="caution">
    <text evidence="2">The sequence shown here is derived from an EMBL/GenBank/DDBJ whole genome shotgun (WGS) entry which is preliminary data.</text>
</comment>
<sequence>MKPKPPIIKAKIPLTIFGLPFSTASVADGDRDELCISFSGGLGLGSMLKFSYRPNDPGRTFGMSLKTGAGILGSVTAEFGSVGGGSPGFLLHFKSRSGDFSVRRSVEGPIIDLSVCRSEFPRIQNAVVLGEEMGWDRLFSGACGALSGGEVRARTSVIVSRAAVRLGWSVRFPTPPPGDGGGSGAGCQLKEMPHLVLRQIAIEHTAADAAVKGEKCASESEGNDVSGQRLGLTRENQLVKSGRGMR</sequence>
<keyword evidence="3" id="KW-1185">Reference proteome</keyword>